<keyword evidence="2" id="KW-0812">Transmembrane</keyword>
<proteinExistence type="predicted"/>
<name>A0A975S7V6_9MICC</name>
<feature type="compositionally biased region" description="Low complexity" evidence="1">
    <location>
        <begin position="201"/>
        <end position="221"/>
    </location>
</feature>
<gene>
    <name evidence="3" type="ORF">KG104_06805</name>
</gene>
<evidence type="ECO:0000256" key="1">
    <source>
        <dbReference type="SAM" id="MobiDB-lite"/>
    </source>
</evidence>
<feature type="region of interest" description="Disordered" evidence="1">
    <location>
        <begin position="179"/>
        <end position="237"/>
    </location>
</feature>
<dbReference type="RefSeq" id="WP_207346535.1">
    <property type="nucleotide sequence ID" value="NZ_CP076456.1"/>
</dbReference>
<reference evidence="3" key="1">
    <citation type="submission" date="2021-06" db="EMBL/GenBank/DDBJ databases">
        <title>Novel species in genus Arthrobacter.</title>
        <authorList>
            <person name="Zhang G."/>
        </authorList>
    </citation>
    <scope>NUCLEOTIDE SEQUENCE</scope>
    <source>
        <strain evidence="3">Zg-ZUI122</strain>
    </source>
</reference>
<dbReference type="KEGG" id="asun:KG104_06805"/>
<evidence type="ECO:0008006" key="5">
    <source>
        <dbReference type="Google" id="ProtNLM"/>
    </source>
</evidence>
<evidence type="ECO:0000313" key="4">
    <source>
        <dbReference type="Proteomes" id="UP000680588"/>
    </source>
</evidence>
<keyword evidence="2" id="KW-1133">Transmembrane helix</keyword>
<dbReference type="EMBL" id="CP076456">
    <property type="protein sequence ID" value="QWQ37438.1"/>
    <property type="molecule type" value="Genomic_DNA"/>
</dbReference>
<dbReference type="Proteomes" id="UP000680588">
    <property type="component" value="Chromosome"/>
</dbReference>
<evidence type="ECO:0000256" key="2">
    <source>
        <dbReference type="SAM" id="Phobius"/>
    </source>
</evidence>
<organism evidence="3 4">
    <name type="scientific">Arthrobacter sunyaminii</name>
    <dbReference type="NCBI Taxonomy" id="2816859"/>
    <lineage>
        <taxon>Bacteria</taxon>
        <taxon>Bacillati</taxon>
        <taxon>Actinomycetota</taxon>
        <taxon>Actinomycetes</taxon>
        <taxon>Micrococcales</taxon>
        <taxon>Micrococcaceae</taxon>
        <taxon>Arthrobacter</taxon>
    </lineage>
</organism>
<protein>
    <recommendedName>
        <fullName evidence="5">Cell division protein FtsL</fullName>
    </recommendedName>
</protein>
<evidence type="ECO:0000313" key="3">
    <source>
        <dbReference type="EMBL" id="QWQ37438.1"/>
    </source>
</evidence>
<keyword evidence="4" id="KW-1185">Reference proteome</keyword>
<feature type="transmembrane region" description="Helical" evidence="2">
    <location>
        <begin position="62"/>
        <end position="84"/>
    </location>
</feature>
<feature type="region of interest" description="Disordered" evidence="1">
    <location>
        <begin position="1"/>
        <end position="44"/>
    </location>
</feature>
<feature type="compositionally biased region" description="Low complexity" evidence="1">
    <location>
        <begin position="31"/>
        <end position="41"/>
    </location>
</feature>
<sequence>MTQVQTRPHAESAAHRRTTHGNTARALDWSPVPVRPAATPAPRRRTPLSVVPAVRRRRRAPVVIFCFIALILGLGAVLLLNISVSSGQYQLVQLQNERTELAQRNEALTQQLENHQAPQVLAAEAAELGMVTSSTFGSIDLQTLAVTGDPVPAEEVEALPALIPAPNVLTQPVAPAVTTAEEEAAPVAESARAAEEREMAGAESTAAGEAEAEPAPALQEADLNGGTIPVPVQRSGQ</sequence>
<accession>A0A975S7V6</accession>
<feature type="compositionally biased region" description="Low complexity" evidence="1">
    <location>
        <begin position="179"/>
        <end position="191"/>
    </location>
</feature>
<dbReference type="AlphaFoldDB" id="A0A975S7V6"/>
<keyword evidence="2" id="KW-0472">Membrane</keyword>